<keyword evidence="6 8" id="KW-0472">Membrane</keyword>
<dbReference type="PANTHER" id="PTHR33209:SF1">
    <property type="entry name" value="PEPTIDASE S49 DOMAIN-CONTAINING PROTEIN"/>
    <property type="match status" value="1"/>
</dbReference>
<organism evidence="10 11">
    <name type="scientific">Flavobacterium terrigena</name>
    <dbReference type="NCBI Taxonomy" id="402734"/>
    <lineage>
        <taxon>Bacteria</taxon>
        <taxon>Pseudomonadati</taxon>
        <taxon>Bacteroidota</taxon>
        <taxon>Flavobacteriia</taxon>
        <taxon>Flavobacteriales</taxon>
        <taxon>Flavobacteriaceae</taxon>
        <taxon>Flavobacterium</taxon>
    </lineage>
</organism>
<dbReference type="STRING" id="402734.SAMN05660918_2679"/>
<dbReference type="Pfam" id="PF01343">
    <property type="entry name" value="Peptidase_S49"/>
    <property type="match status" value="2"/>
</dbReference>
<name>A0A1H6WX66_9FLAO</name>
<feature type="domain" description="Peptidase S49" evidence="9">
    <location>
        <begin position="371"/>
        <end position="518"/>
    </location>
</feature>
<dbReference type="InterPro" id="IPR047272">
    <property type="entry name" value="S49_SppA_C"/>
</dbReference>
<dbReference type="InterPro" id="IPR004635">
    <property type="entry name" value="Pept_S49_SppA"/>
</dbReference>
<feature type="domain" description="Peptidase S49" evidence="9">
    <location>
        <begin position="123"/>
        <end position="276"/>
    </location>
</feature>
<evidence type="ECO:0000256" key="3">
    <source>
        <dbReference type="ARBA" id="ARBA00022670"/>
    </source>
</evidence>
<dbReference type="InterPro" id="IPR029045">
    <property type="entry name" value="ClpP/crotonase-like_dom_sf"/>
</dbReference>
<evidence type="ECO:0000256" key="2">
    <source>
        <dbReference type="ARBA" id="ARBA00008683"/>
    </source>
</evidence>
<dbReference type="Gene3D" id="3.90.226.10">
    <property type="entry name" value="2-enoyl-CoA Hydratase, Chain A, domain 1"/>
    <property type="match status" value="3"/>
</dbReference>
<dbReference type="InterPro" id="IPR004634">
    <property type="entry name" value="Pept_S49_pIV"/>
</dbReference>
<keyword evidence="8" id="KW-1133">Transmembrane helix</keyword>
<dbReference type="InterPro" id="IPR047217">
    <property type="entry name" value="S49_SppA_67K_type_N"/>
</dbReference>
<dbReference type="SUPFAM" id="SSF52096">
    <property type="entry name" value="ClpP/crotonase"/>
    <property type="match status" value="2"/>
</dbReference>
<dbReference type="NCBIfam" id="TIGR00706">
    <property type="entry name" value="SppA_dom"/>
    <property type="match status" value="1"/>
</dbReference>
<dbReference type="PANTHER" id="PTHR33209">
    <property type="entry name" value="PROTEASE 4"/>
    <property type="match status" value="1"/>
</dbReference>
<dbReference type="Proteomes" id="UP000199702">
    <property type="component" value="Unassembled WGS sequence"/>
</dbReference>
<evidence type="ECO:0000256" key="1">
    <source>
        <dbReference type="ARBA" id="ARBA00004370"/>
    </source>
</evidence>
<dbReference type="EMBL" id="FNYA01000007">
    <property type="protein sequence ID" value="SEJ21473.1"/>
    <property type="molecule type" value="Genomic_DNA"/>
</dbReference>
<evidence type="ECO:0000256" key="4">
    <source>
        <dbReference type="ARBA" id="ARBA00022801"/>
    </source>
</evidence>
<evidence type="ECO:0000313" key="11">
    <source>
        <dbReference type="Proteomes" id="UP000199702"/>
    </source>
</evidence>
<dbReference type="NCBIfam" id="TIGR00705">
    <property type="entry name" value="SppA_67K"/>
    <property type="match status" value="1"/>
</dbReference>
<dbReference type="GO" id="GO:0006465">
    <property type="term" value="P:signal peptide processing"/>
    <property type="evidence" value="ECO:0007669"/>
    <property type="project" value="InterPro"/>
</dbReference>
<comment type="subcellular location">
    <subcellularLocation>
        <location evidence="1">Membrane</location>
    </subcellularLocation>
</comment>
<feature type="active site" description="Nucleophile" evidence="7">
    <location>
        <position position="387"/>
    </location>
</feature>
<dbReference type="PIRSF" id="PIRSF001217">
    <property type="entry name" value="Protease_4_SppA"/>
    <property type="match status" value="1"/>
</dbReference>
<evidence type="ECO:0000256" key="5">
    <source>
        <dbReference type="ARBA" id="ARBA00022825"/>
    </source>
</evidence>
<accession>A0A1H6WX66</accession>
<dbReference type="CDD" id="cd07018">
    <property type="entry name" value="S49_SppA_67K_type"/>
    <property type="match status" value="1"/>
</dbReference>
<dbReference type="AlphaFoldDB" id="A0A1H6WX66"/>
<evidence type="ECO:0000259" key="9">
    <source>
        <dbReference type="Pfam" id="PF01343"/>
    </source>
</evidence>
<keyword evidence="11" id="KW-1185">Reference proteome</keyword>
<dbReference type="OrthoDB" id="9764363at2"/>
<dbReference type="GO" id="GO:0016020">
    <property type="term" value="C:membrane"/>
    <property type="evidence" value="ECO:0007669"/>
    <property type="project" value="UniProtKB-SubCell"/>
</dbReference>
<feature type="transmembrane region" description="Helical" evidence="8">
    <location>
        <begin position="6"/>
        <end position="32"/>
    </location>
</feature>
<reference evidence="11" key="1">
    <citation type="submission" date="2016-10" db="EMBL/GenBank/DDBJ databases">
        <authorList>
            <person name="Varghese N."/>
            <person name="Submissions S."/>
        </authorList>
    </citation>
    <scope>NUCLEOTIDE SEQUENCE [LARGE SCALE GENOMIC DNA]</scope>
    <source>
        <strain evidence="11">DSM 17934</strain>
    </source>
</reference>
<protein>
    <submittedName>
        <fullName evidence="10">Protease-4</fullName>
    </submittedName>
</protein>
<keyword evidence="4" id="KW-0378">Hydrolase</keyword>
<sequence>MNFFKSVFATVVGIFLFMLLSFFLLIGLGALLGSGEDKVKLKDNSVIQLDLAKIKFDYAGKYESDSPFSSLMLDKDKVGFVEVLKAIDAAKTDDKIKGITLVNNQSSLGLAQSKELRDKLEDFKKSKKFVYAYANIFSQKEYYISSIADAVYLNPAGEVDFKGLGTELLFFKNFQDQTGLKMEIIRHGKFKSAVEPYLAQEISPENREQVTVLLQSVWQTIVKDIAKNRNISVAQLNVIADGLLARTPQMALQQKLVDKVAYEDEFNDMLKTKLKVKEDEDVESISITDYVDHSSTKSEDFTKDDIIAVIYAQGEIRGGEGDVDYIGEGSINRSLKEAREDEDVKAIVLRIDSPGGSALVSELIWREIELTKKVKPVVVSMGNLAASGGYYIACNANTIFAEPTTITGSIGVFGMMPNAHGFATKYGVNAEQVQTHKNAIGYSVFEPISEEYKTFALEGVDQIYKTFVNRVAVGRKMTFDQVDAIAQGRVWTGSDAIKNGLVDKIGNLDAAIAHAASLGKTKSFRTENYPEYKKNFNEFLEGLAGASIYKSKETIMKEELGEENYSLLKKMKEMQNRKGVQMLMPFDLSL</sequence>
<comment type="similarity">
    <text evidence="2">Belongs to the peptidase S49 family.</text>
</comment>
<dbReference type="RefSeq" id="WP_091314716.1">
    <property type="nucleotide sequence ID" value="NZ_CBCSJU010000003.1"/>
</dbReference>
<keyword evidence="8" id="KW-0812">Transmembrane</keyword>
<dbReference type="CDD" id="cd07023">
    <property type="entry name" value="S49_Sppa_N_C"/>
    <property type="match status" value="1"/>
</dbReference>
<dbReference type="GO" id="GO:0008236">
    <property type="term" value="F:serine-type peptidase activity"/>
    <property type="evidence" value="ECO:0007669"/>
    <property type="project" value="UniProtKB-KW"/>
</dbReference>
<keyword evidence="3 10" id="KW-0645">Protease</keyword>
<gene>
    <name evidence="10" type="ORF">SAMN05660918_2679</name>
</gene>
<dbReference type="InterPro" id="IPR002142">
    <property type="entry name" value="Peptidase_S49"/>
</dbReference>
<proteinExistence type="inferred from homology"/>
<evidence type="ECO:0000256" key="7">
    <source>
        <dbReference type="PIRSR" id="PIRSR001217-1"/>
    </source>
</evidence>
<feature type="active site" description="Proton donor/acceptor" evidence="7">
    <location>
        <position position="191"/>
    </location>
</feature>
<evidence type="ECO:0000256" key="6">
    <source>
        <dbReference type="ARBA" id="ARBA00023136"/>
    </source>
</evidence>
<evidence type="ECO:0000256" key="8">
    <source>
        <dbReference type="SAM" id="Phobius"/>
    </source>
</evidence>
<evidence type="ECO:0000313" key="10">
    <source>
        <dbReference type="EMBL" id="SEJ21473.1"/>
    </source>
</evidence>
<keyword evidence="5" id="KW-0720">Serine protease</keyword>